<evidence type="ECO:0000256" key="6">
    <source>
        <dbReference type="RuleBase" id="RU003376"/>
    </source>
</evidence>
<name>A0A2A4GDX5_9FLAO</name>
<sequence>MKTAGKNAIFYPPGGILIWILIFLELITFGIALLAMVYEGGQDPVSFHQSRLLLNPTLGTLNTLILLSSGYFMALSVGALKKDNAQLAKRHLVYAMLLGFAFLGVKGFEYYQKIGDGLVLGYNTFFDYYWLLTLFHVIHVIVGLVILGFQWFGMRANHPERLDDLEASAAFWHMCDLIWLLLFPLLYLFF</sequence>
<evidence type="ECO:0000313" key="9">
    <source>
        <dbReference type="EMBL" id="PCE66186.1"/>
    </source>
</evidence>
<dbReference type="EMBL" id="NBWU01000001">
    <property type="protein sequence ID" value="PCE66186.1"/>
    <property type="molecule type" value="Genomic_DNA"/>
</dbReference>
<feature type="domain" description="Heme-copper oxidase subunit III family profile" evidence="8">
    <location>
        <begin position="1"/>
        <end position="190"/>
    </location>
</feature>
<evidence type="ECO:0000256" key="7">
    <source>
        <dbReference type="SAM" id="Phobius"/>
    </source>
</evidence>
<keyword evidence="5 7" id="KW-0472">Membrane</keyword>
<proteinExistence type="inferred from homology"/>
<organism evidence="9 10">
    <name type="scientific">Sediminicola luteus</name>
    <dbReference type="NCBI Taxonomy" id="319238"/>
    <lineage>
        <taxon>Bacteria</taxon>
        <taxon>Pseudomonadati</taxon>
        <taxon>Bacteroidota</taxon>
        <taxon>Flavobacteriia</taxon>
        <taxon>Flavobacteriales</taxon>
        <taxon>Flavobacteriaceae</taxon>
        <taxon>Sediminicola</taxon>
    </lineage>
</organism>
<feature type="transmembrane region" description="Helical" evidence="7">
    <location>
        <begin position="58"/>
        <end position="80"/>
    </location>
</feature>
<dbReference type="GO" id="GO:0005886">
    <property type="term" value="C:plasma membrane"/>
    <property type="evidence" value="ECO:0007669"/>
    <property type="project" value="UniProtKB-SubCell"/>
</dbReference>
<dbReference type="PROSITE" id="PS50253">
    <property type="entry name" value="COX3"/>
    <property type="match status" value="1"/>
</dbReference>
<dbReference type="SUPFAM" id="SSF81452">
    <property type="entry name" value="Cytochrome c oxidase subunit III-like"/>
    <property type="match status" value="1"/>
</dbReference>
<dbReference type="GO" id="GO:0019646">
    <property type="term" value="P:aerobic electron transport chain"/>
    <property type="evidence" value="ECO:0007669"/>
    <property type="project" value="InterPro"/>
</dbReference>
<dbReference type="InterPro" id="IPR024791">
    <property type="entry name" value="Cyt_c/ubiquinol_Oxase_su3"/>
</dbReference>
<evidence type="ECO:0000256" key="3">
    <source>
        <dbReference type="ARBA" id="ARBA00022692"/>
    </source>
</evidence>
<evidence type="ECO:0000256" key="4">
    <source>
        <dbReference type="ARBA" id="ARBA00022989"/>
    </source>
</evidence>
<evidence type="ECO:0000256" key="5">
    <source>
        <dbReference type="ARBA" id="ARBA00023136"/>
    </source>
</evidence>
<feature type="transmembrane region" description="Helical" evidence="7">
    <location>
        <begin position="128"/>
        <end position="149"/>
    </location>
</feature>
<evidence type="ECO:0000313" key="10">
    <source>
        <dbReference type="Proteomes" id="UP000219559"/>
    </source>
</evidence>
<dbReference type="Proteomes" id="UP000219559">
    <property type="component" value="Unassembled WGS sequence"/>
</dbReference>
<comment type="caution">
    <text evidence="9">The sequence shown here is derived from an EMBL/GenBank/DDBJ whole genome shotgun (WGS) entry which is preliminary data.</text>
</comment>
<protein>
    <submittedName>
        <fullName evidence="9">Nitric oxide reductase</fullName>
    </submittedName>
</protein>
<feature type="transmembrane region" description="Helical" evidence="7">
    <location>
        <begin position="16"/>
        <end position="38"/>
    </location>
</feature>
<dbReference type="AlphaFoldDB" id="A0A2A4GDX5"/>
<dbReference type="PANTHER" id="PTHR11403">
    <property type="entry name" value="CYTOCHROME C OXIDASE SUBUNIT III"/>
    <property type="match status" value="1"/>
</dbReference>
<gene>
    <name evidence="9" type="ORF">B7P33_02495</name>
</gene>
<feature type="transmembrane region" description="Helical" evidence="7">
    <location>
        <begin position="170"/>
        <end position="189"/>
    </location>
</feature>
<dbReference type="Pfam" id="PF00510">
    <property type="entry name" value="COX3"/>
    <property type="match status" value="1"/>
</dbReference>
<dbReference type="Gene3D" id="1.20.120.80">
    <property type="entry name" value="Cytochrome c oxidase, subunit III, four-helix bundle"/>
    <property type="match status" value="1"/>
</dbReference>
<keyword evidence="10" id="KW-1185">Reference proteome</keyword>
<evidence type="ECO:0000259" key="8">
    <source>
        <dbReference type="PROSITE" id="PS50253"/>
    </source>
</evidence>
<dbReference type="PANTHER" id="PTHR11403:SF6">
    <property type="entry name" value="NITRIC OXIDE REDUCTASE SUBUNIT E"/>
    <property type="match status" value="1"/>
</dbReference>
<keyword evidence="4 7" id="KW-1133">Transmembrane helix</keyword>
<comment type="similarity">
    <text evidence="2 6">Belongs to the cytochrome c oxidase subunit 3 family.</text>
</comment>
<feature type="transmembrane region" description="Helical" evidence="7">
    <location>
        <begin position="92"/>
        <end position="108"/>
    </location>
</feature>
<dbReference type="GO" id="GO:0004129">
    <property type="term" value="F:cytochrome-c oxidase activity"/>
    <property type="evidence" value="ECO:0007669"/>
    <property type="project" value="InterPro"/>
</dbReference>
<dbReference type="OrthoDB" id="9810850at2"/>
<evidence type="ECO:0000256" key="2">
    <source>
        <dbReference type="ARBA" id="ARBA00010581"/>
    </source>
</evidence>
<comment type="subcellular location">
    <subcellularLocation>
        <location evidence="6">Cell membrane</location>
        <topology evidence="6">Multi-pass membrane protein</topology>
    </subcellularLocation>
    <subcellularLocation>
        <location evidence="1">Membrane</location>
        <topology evidence="1">Multi-pass membrane protein</topology>
    </subcellularLocation>
</comment>
<dbReference type="RefSeq" id="WP_097441708.1">
    <property type="nucleotide sequence ID" value="NZ_NBWU01000001.1"/>
</dbReference>
<dbReference type="InterPro" id="IPR035973">
    <property type="entry name" value="Cyt_c_oxidase_su3-like_sf"/>
</dbReference>
<evidence type="ECO:0000256" key="1">
    <source>
        <dbReference type="ARBA" id="ARBA00004141"/>
    </source>
</evidence>
<dbReference type="InterPro" id="IPR000298">
    <property type="entry name" value="Cyt_c_oxidase-like_su3"/>
</dbReference>
<dbReference type="InterPro" id="IPR013833">
    <property type="entry name" value="Cyt_c_oxidase_su3_a-hlx"/>
</dbReference>
<accession>A0A2A4GDX5</accession>
<keyword evidence="3 6" id="KW-0812">Transmembrane</keyword>
<reference evidence="9 10" key="1">
    <citation type="submission" date="2017-04" db="EMBL/GenBank/DDBJ databases">
        <title>A new member of the family Flavobacteriaceae isolated from ascidians.</title>
        <authorList>
            <person name="Chen L."/>
        </authorList>
    </citation>
    <scope>NUCLEOTIDE SEQUENCE [LARGE SCALE GENOMIC DNA]</scope>
    <source>
        <strain evidence="9 10">HQA918</strain>
    </source>
</reference>